<evidence type="ECO:0000313" key="3">
    <source>
        <dbReference type="Proteomes" id="UP001515480"/>
    </source>
</evidence>
<evidence type="ECO:0000256" key="1">
    <source>
        <dbReference type="SAM" id="MobiDB-lite"/>
    </source>
</evidence>
<evidence type="ECO:0000313" key="2">
    <source>
        <dbReference type="EMBL" id="KAL1504644.1"/>
    </source>
</evidence>
<accession>A0AB34IT08</accession>
<sequence>MAMATRGGGKAVKVTKLYGRHSTSEASKPIAEAPAARDVSSSVDAVWNSQLGFDPESDTVQLRAQNLAPPLPSLGEVEFVFREYCQHRIWRVDVRDSTAVVDVHPDDVSSCLAIQQICGQQVHVCLHEGGTHVAKRQRPLVASDGEDTQIQEDLTARDLPPKSHAQREKERKAEEERQRRAYRVGLSYRCGRCGKPKKGHVCDVPDGEEINTEPEPKLIAASTPVVMNAHHMTGSTCSSGGGCSTPGELRVTGEATTIFKDMVDALGENQAVLSANGTTPPGTAIGKGRMGSDSGPPSEGPHLSDMDMMLADLAFAARPPPVMTPHENEGEPLNEVPSHGLGSLTPSMISPTTMIQQLIATPVQPSASAANARNFVPASPSRRHTQGNPVGGPQEDKFHQL</sequence>
<feature type="region of interest" description="Disordered" evidence="1">
    <location>
        <begin position="365"/>
        <end position="401"/>
    </location>
</feature>
<dbReference type="EMBL" id="JBGBPQ010000019">
    <property type="protein sequence ID" value="KAL1504644.1"/>
    <property type="molecule type" value="Genomic_DNA"/>
</dbReference>
<name>A0AB34IT08_PRYPA</name>
<feature type="region of interest" description="Disordered" evidence="1">
    <location>
        <begin position="154"/>
        <end position="178"/>
    </location>
</feature>
<dbReference type="AlphaFoldDB" id="A0AB34IT08"/>
<dbReference type="Proteomes" id="UP001515480">
    <property type="component" value="Unassembled WGS sequence"/>
</dbReference>
<protein>
    <submittedName>
        <fullName evidence="2">Uncharacterized protein</fullName>
    </submittedName>
</protein>
<proteinExistence type="predicted"/>
<comment type="caution">
    <text evidence="2">The sequence shown here is derived from an EMBL/GenBank/DDBJ whole genome shotgun (WGS) entry which is preliminary data.</text>
</comment>
<feature type="region of interest" description="Disordered" evidence="1">
    <location>
        <begin position="273"/>
        <end position="302"/>
    </location>
</feature>
<gene>
    <name evidence="2" type="ORF">AB1Y20_008426</name>
</gene>
<organism evidence="2 3">
    <name type="scientific">Prymnesium parvum</name>
    <name type="common">Toxic golden alga</name>
    <dbReference type="NCBI Taxonomy" id="97485"/>
    <lineage>
        <taxon>Eukaryota</taxon>
        <taxon>Haptista</taxon>
        <taxon>Haptophyta</taxon>
        <taxon>Prymnesiophyceae</taxon>
        <taxon>Prymnesiales</taxon>
        <taxon>Prymnesiaceae</taxon>
        <taxon>Prymnesium</taxon>
    </lineage>
</organism>
<keyword evidence="3" id="KW-1185">Reference proteome</keyword>
<reference evidence="2 3" key="1">
    <citation type="journal article" date="2024" name="Science">
        <title>Giant polyketide synthase enzymes in the biosynthesis of giant marine polyether toxins.</title>
        <authorList>
            <person name="Fallon T.R."/>
            <person name="Shende V.V."/>
            <person name="Wierzbicki I.H."/>
            <person name="Pendleton A.L."/>
            <person name="Watervoot N.F."/>
            <person name="Auber R.P."/>
            <person name="Gonzalez D.J."/>
            <person name="Wisecaver J.H."/>
            <person name="Moore B.S."/>
        </authorList>
    </citation>
    <scope>NUCLEOTIDE SEQUENCE [LARGE SCALE GENOMIC DNA]</scope>
    <source>
        <strain evidence="2 3">12B1</strain>
    </source>
</reference>